<dbReference type="Proteomes" id="UP000182788">
    <property type="component" value="Unassembled WGS sequence"/>
</dbReference>
<accession>A0A1J9VCE3</accession>
<evidence type="ECO:0008006" key="3">
    <source>
        <dbReference type="Google" id="ProtNLM"/>
    </source>
</evidence>
<sequence length="77" mass="9494">MYDFGFQQAYDYFYQRKSQKDYVKKRLLATKNTFAFFLKWVSAYHPELKKASEVNTHLIRKYMVYMIVVYAEKRSDR</sequence>
<proteinExistence type="predicted"/>
<organism evidence="1 2">
    <name type="scientific">Bacillus paramycoides</name>
    <dbReference type="NCBI Taxonomy" id="2026194"/>
    <lineage>
        <taxon>Bacteria</taxon>
        <taxon>Bacillati</taxon>
        <taxon>Bacillota</taxon>
        <taxon>Bacilli</taxon>
        <taxon>Bacillales</taxon>
        <taxon>Bacillaceae</taxon>
        <taxon>Bacillus</taxon>
        <taxon>Bacillus cereus group</taxon>
    </lineage>
</organism>
<evidence type="ECO:0000313" key="2">
    <source>
        <dbReference type="Proteomes" id="UP000182788"/>
    </source>
</evidence>
<dbReference type="EMBL" id="MAOI01000123">
    <property type="protein sequence ID" value="OJD73893.1"/>
    <property type="molecule type" value="Genomic_DNA"/>
</dbReference>
<protein>
    <recommendedName>
        <fullName evidence="3">Integrase</fullName>
    </recommendedName>
</protein>
<comment type="caution">
    <text evidence="1">The sequence shown here is derived from an EMBL/GenBank/DDBJ whole genome shotgun (WGS) entry which is preliminary data.</text>
</comment>
<evidence type="ECO:0000313" key="1">
    <source>
        <dbReference type="EMBL" id="OJD73893.1"/>
    </source>
</evidence>
<reference evidence="1 2" key="1">
    <citation type="submission" date="2016-06" db="EMBL/GenBank/DDBJ databases">
        <title>First insights into the genetic diversity and population structure of in the Bacillus cereus group bacteria from diverse marine environments.</title>
        <authorList>
            <person name="Liu Y."/>
            <person name="Lai Q."/>
            <person name="Shao Z."/>
        </authorList>
    </citation>
    <scope>NUCLEOTIDE SEQUENCE [LARGE SCALE GENOMIC DNA]</scope>
    <source>
        <strain evidence="1 2">NH24A2</strain>
    </source>
</reference>
<dbReference type="AlphaFoldDB" id="A0A1J9VCE3"/>
<gene>
    <name evidence="1" type="ORF">BAU28_07085</name>
</gene>
<name>A0A1J9VCE3_9BACI</name>